<dbReference type="EMBL" id="LAZR01065815">
    <property type="protein sequence ID" value="KKK54793.1"/>
    <property type="molecule type" value="Genomic_DNA"/>
</dbReference>
<protein>
    <submittedName>
        <fullName evidence="1">Uncharacterized protein</fullName>
    </submittedName>
</protein>
<gene>
    <name evidence="1" type="ORF">LCGC14_3081120</name>
</gene>
<accession>A0A0F8WE22</accession>
<name>A0A0F8WE22_9ZZZZ</name>
<evidence type="ECO:0000313" key="1">
    <source>
        <dbReference type="EMBL" id="KKK54793.1"/>
    </source>
</evidence>
<comment type="caution">
    <text evidence="1">The sequence shown here is derived from an EMBL/GenBank/DDBJ whole genome shotgun (WGS) entry which is preliminary data.</text>
</comment>
<proteinExistence type="predicted"/>
<dbReference type="AlphaFoldDB" id="A0A0F8WE22"/>
<organism evidence="1">
    <name type="scientific">marine sediment metagenome</name>
    <dbReference type="NCBI Taxonomy" id="412755"/>
    <lineage>
        <taxon>unclassified sequences</taxon>
        <taxon>metagenomes</taxon>
        <taxon>ecological metagenomes</taxon>
    </lineage>
</organism>
<sequence length="160" mass="18993">MSDKIRMEDVFDPKTVQLMLKLMKLRRKSKENDGLSMNMVLRFIIQREIQIIKDDYPTVEDLRERNINRFTQLQEQKVNPNIYCAQLQEQKENPDIYCAQIHMEIGNLMRCQVSCSFGHMTECHYPYDCNSDFCQHYKAQRDAENQIDMEYINSGDGPVI</sequence>
<reference evidence="1" key="1">
    <citation type="journal article" date="2015" name="Nature">
        <title>Complex archaea that bridge the gap between prokaryotes and eukaryotes.</title>
        <authorList>
            <person name="Spang A."/>
            <person name="Saw J.H."/>
            <person name="Jorgensen S.L."/>
            <person name="Zaremba-Niedzwiedzka K."/>
            <person name="Martijn J."/>
            <person name="Lind A.E."/>
            <person name="van Eijk R."/>
            <person name="Schleper C."/>
            <person name="Guy L."/>
            <person name="Ettema T.J."/>
        </authorList>
    </citation>
    <scope>NUCLEOTIDE SEQUENCE</scope>
</reference>